<feature type="repeat" description="PPR" evidence="2">
    <location>
        <begin position="477"/>
        <end position="511"/>
    </location>
</feature>
<dbReference type="Pfam" id="PF01535">
    <property type="entry name" value="PPR"/>
    <property type="match status" value="5"/>
</dbReference>
<dbReference type="GO" id="GO:0003723">
    <property type="term" value="F:RNA binding"/>
    <property type="evidence" value="ECO:0007669"/>
    <property type="project" value="InterPro"/>
</dbReference>
<feature type="repeat" description="PPR" evidence="2">
    <location>
        <begin position="579"/>
        <end position="613"/>
    </location>
</feature>
<dbReference type="PANTHER" id="PTHR24015">
    <property type="entry name" value="OS07G0578800 PROTEIN-RELATED"/>
    <property type="match status" value="1"/>
</dbReference>
<evidence type="ECO:0008006" key="5">
    <source>
        <dbReference type="Google" id="ProtNLM"/>
    </source>
</evidence>
<dbReference type="InterPro" id="IPR011990">
    <property type="entry name" value="TPR-like_helical_dom_sf"/>
</dbReference>
<dbReference type="OrthoDB" id="1902591at2759"/>
<dbReference type="Gene3D" id="1.25.40.10">
    <property type="entry name" value="Tetratricopeptide repeat domain"/>
    <property type="match status" value="6"/>
</dbReference>
<name>A0A5C7I9L7_9ROSI</name>
<dbReference type="GO" id="GO:0009451">
    <property type="term" value="P:RNA modification"/>
    <property type="evidence" value="ECO:0007669"/>
    <property type="project" value="InterPro"/>
</dbReference>
<organism evidence="3 4">
    <name type="scientific">Acer yangbiense</name>
    <dbReference type="NCBI Taxonomy" id="1000413"/>
    <lineage>
        <taxon>Eukaryota</taxon>
        <taxon>Viridiplantae</taxon>
        <taxon>Streptophyta</taxon>
        <taxon>Embryophyta</taxon>
        <taxon>Tracheophyta</taxon>
        <taxon>Spermatophyta</taxon>
        <taxon>Magnoliopsida</taxon>
        <taxon>eudicotyledons</taxon>
        <taxon>Gunneridae</taxon>
        <taxon>Pentapetalae</taxon>
        <taxon>rosids</taxon>
        <taxon>malvids</taxon>
        <taxon>Sapindales</taxon>
        <taxon>Sapindaceae</taxon>
        <taxon>Hippocastanoideae</taxon>
        <taxon>Acereae</taxon>
        <taxon>Acer</taxon>
    </lineage>
</organism>
<dbReference type="Proteomes" id="UP000323000">
    <property type="component" value="Chromosome 4"/>
</dbReference>
<feature type="repeat" description="PPR" evidence="2">
    <location>
        <begin position="73"/>
        <end position="107"/>
    </location>
</feature>
<feature type="repeat" description="PPR" evidence="2">
    <location>
        <begin position="376"/>
        <end position="410"/>
    </location>
</feature>
<dbReference type="PANTHER" id="PTHR24015:SF1767">
    <property type="entry name" value="OS01G0600400 PROTEIN"/>
    <property type="match status" value="1"/>
</dbReference>
<reference evidence="4" key="1">
    <citation type="journal article" date="2019" name="Gigascience">
        <title>De novo genome assembly of the endangered Acer yangbiense, a plant species with extremely small populations endemic to Yunnan Province, China.</title>
        <authorList>
            <person name="Yang J."/>
            <person name="Wariss H.M."/>
            <person name="Tao L."/>
            <person name="Zhang R."/>
            <person name="Yun Q."/>
            <person name="Hollingsworth P."/>
            <person name="Dao Z."/>
            <person name="Luo G."/>
            <person name="Guo H."/>
            <person name="Ma Y."/>
            <person name="Sun W."/>
        </authorList>
    </citation>
    <scope>NUCLEOTIDE SEQUENCE [LARGE SCALE GENOMIC DNA]</scope>
    <source>
        <strain evidence="4">cv. Malutang</strain>
    </source>
</reference>
<proteinExistence type="predicted"/>
<feature type="repeat" description="PPR" evidence="2">
    <location>
        <begin position="244"/>
        <end position="278"/>
    </location>
</feature>
<dbReference type="InterPro" id="IPR002885">
    <property type="entry name" value="PPR_rpt"/>
</dbReference>
<evidence type="ECO:0000256" key="1">
    <source>
        <dbReference type="ARBA" id="ARBA00022737"/>
    </source>
</evidence>
<gene>
    <name evidence="3" type="ORF">EZV62_012060</name>
</gene>
<dbReference type="NCBIfam" id="TIGR00756">
    <property type="entry name" value="PPR"/>
    <property type="match status" value="4"/>
</dbReference>
<keyword evidence="4" id="KW-1185">Reference proteome</keyword>
<dbReference type="Pfam" id="PF13041">
    <property type="entry name" value="PPR_2"/>
    <property type="match status" value="3"/>
</dbReference>
<evidence type="ECO:0000313" key="3">
    <source>
        <dbReference type="EMBL" id="TXG65066.1"/>
    </source>
</evidence>
<accession>A0A5C7I9L7</accession>
<dbReference type="InterPro" id="IPR046960">
    <property type="entry name" value="PPR_At4g14850-like_plant"/>
</dbReference>
<dbReference type="FunFam" id="1.25.40.10:FF:000227">
    <property type="entry name" value="Pentatricopeptide repeat-containing protein At3g13880"/>
    <property type="match status" value="2"/>
</dbReference>
<protein>
    <recommendedName>
        <fullName evidence="5">Pentacotripeptide-repeat region of PRORP domain-containing protein</fullName>
    </recommendedName>
</protein>
<dbReference type="FunFam" id="1.25.40.10:FF:000343">
    <property type="entry name" value="Pentatricopeptide repeat-containing protein At3g58590"/>
    <property type="match status" value="2"/>
</dbReference>
<dbReference type="EMBL" id="VAHF01000004">
    <property type="protein sequence ID" value="TXG65066.1"/>
    <property type="molecule type" value="Genomic_DNA"/>
</dbReference>
<feature type="repeat" description="PPR" evidence="2">
    <location>
        <begin position="143"/>
        <end position="177"/>
    </location>
</feature>
<dbReference type="PROSITE" id="PS51375">
    <property type="entry name" value="PPR"/>
    <property type="match status" value="6"/>
</dbReference>
<evidence type="ECO:0000256" key="2">
    <source>
        <dbReference type="PROSITE-ProRule" id="PRU00708"/>
    </source>
</evidence>
<sequence length="656" mass="73016">MCGSVHCLKKFSLLFRNCAAKGSLNESKMIHGHVNVTRLEPDTHLWASMVNAYVKCGSIVYAHKVFDKIPVRDVVSWTALISGYVDQGHADDGVSLLSQMQREGVNPNEFTLATGLKACSMCLDLDFGKLLHVQAMKLGFCSDLFVRSSLVDLYAKCGEMEYAEIVFKSMPEKSVMLWNALLNGYAEEGDGEKLMCLFYNLKDMETKFSKFTLSTVFKGCANSGYIRAGKVLHSLAIRLGCVLDEIVTFTILDMYSKCGLAEEAIKVFKSMKDSNVVAWNKIIICLEKQGRSQEAAKWFNLIGYTGFRPNEFTFSILVSAATDIGDLHYCQTIHACICKYGFESETLVSNGLVSMYILNGCLFDGVRVFEMMTDKDSVSWNALLSGFQGHETCGLVPRIFYEMLLKGFKPNNITFKSVLRYCSSLSDVAFGRQIHGHIIKNRLDDDNFVGTAVVDMYAKSGCLKDADVAFNLLIKRNLFAWTTIIAGYAQADQVEETLTCLRKMQREGVKPNEFTLASCLSGCSSDIATLESGRLLHSMAVKSGLLLDRFVSTALVDMYGKCGCIEDAEAVFKGLVLRDTVSWNAMIGVYVQYGKGKKALEGFVMMLNEGIVADEITLRIVRYAYSYMSLTEEGKDHFSLMSKVYGMIPTLVDRYS</sequence>
<comment type="caution">
    <text evidence="3">The sequence shown here is derived from an EMBL/GenBank/DDBJ whole genome shotgun (WGS) entry which is preliminary data.</text>
</comment>
<evidence type="ECO:0000313" key="4">
    <source>
        <dbReference type="Proteomes" id="UP000323000"/>
    </source>
</evidence>
<keyword evidence="1" id="KW-0677">Repeat</keyword>
<dbReference type="AlphaFoldDB" id="A0A5C7I9L7"/>